<dbReference type="AlphaFoldDB" id="A0A501WAH8"/>
<dbReference type="GO" id="GO:0001517">
    <property type="term" value="F:N-acetylglucosamine 6-O-sulfotransferase activity"/>
    <property type="evidence" value="ECO:0007669"/>
    <property type="project" value="TreeGrafter"/>
</dbReference>
<comment type="caution">
    <text evidence="2">The sequence shown here is derived from an EMBL/GenBank/DDBJ whole genome shotgun (WGS) entry which is preliminary data.</text>
</comment>
<protein>
    <submittedName>
        <fullName evidence="2">Sulfotransferase</fullName>
    </submittedName>
</protein>
<accession>A0A501WAH8</accession>
<feature type="compositionally biased region" description="Low complexity" evidence="1">
    <location>
        <begin position="1"/>
        <end position="20"/>
    </location>
</feature>
<name>A0A501WAH8_9RHOB</name>
<dbReference type="PANTHER" id="PTHR10704">
    <property type="entry name" value="CARBOHYDRATE SULFOTRANSFERASE"/>
    <property type="match status" value="1"/>
</dbReference>
<dbReference type="PANTHER" id="PTHR10704:SF44">
    <property type="entry name" value="LD35051P-RELATED"/>
    <property type="match status" value="1"/>
</dbReference>
<dbReference type="InterPro" id="IPR027417">
    <property type="entry name" value="P-loop_NTPase"/>
</dbReference>
<dbReference type="GO" id="GO:0006044">
    <property type="term" value="P:N-acetylglucosamine metabolic process"/>
    <property type="evidence" value="ECO:0007669"/>
    <property type="project" value="TreeGrafter"/>
</dbReference>
<keyword evidence="3" id="KW-1185">Reference proteome</keyword>
<dbReference type="Pfam" id="PF13469">
    <property type="entry name" value="Sulfotransfer_3"/>
    <property type="match status" value="1"/>
</dbReference>
<sequence>MTSSSTRAASSAPWRSATPRNSHQARNLRSGAGGFRDTKSHRNRLGGNWIMTRMEAGTGAEARLSAGAEPVRVTRSGPAPILVTGAPRSGSTWVGNVLALDPRSAYIHEPFNKDCPDGRCRARFSGAFTYVTRENEEPYLAPLADTLAWKYSPAAELRRLREPVSRRRPLSRDLARLVRDYSYFETMRRRGQRVILKDPLAIFSADWIAERFDARVVVVIRHPAAFIASLRAAGWQRVRFGIFSGQPRLMEDRLAPYRAAVAAAEAEMPDGVSAGALLWNLVHHHIALLREEHPDWIFVRHEDLSRAPESGFREIFTRLGLDFSEDVRSGLARFTSGGAALSKRSIFGTARRTMRNSRDSIALFRERLTPEELARIRDETGPLWQKFYSDADW</sequence>
<dbReference type="InterPro" id="IPR051135">
    <property type="entry name" value="Gal/GlcNAc/GalNAc_ST"/>
</dbReference>
<dbReference type="GO" id="GO:0006790">
    <property type="term" value="P:sulfur compound metabolic process"/>
    <property type="evidence" value="ECO:0007669"/>
    <property type="project" value="TreeGrafter"/>
</dbReference>
<evidence type="ECO:0000313" key="2">
    <source>
        <dbReference type="EMBL" id="TPE45064.1"/>
    </source>
</evidence>
<dbReference type="EMBL" id="VFRP01000061">
    <property type="protein sequence ID" value="TPE45064.1"/>
    <property type="molecule type" value="Genomic_DNA"/>
</dbReference>
<gene>
    <name evidence="2" type="ORF">FJM51_22845</name>
</gene>
<proteinExistence type="predicted"/>
<dbReference type="OrthoDB" id="1431348at2"/>
<keyword evidence="2" id="KW-0808">Transferase</keyword>
<dbReference type="Gene3D" id="3.40.50.300">
    <property type="entry name" value="P-loop containing nucleotide triphosphate hydrolases"/>
    <property type="match status" value="1"/>
</dbReference>
<feature type="region of interest" description="Disordered" evidence="1">
    <location>
        <begin position="1"/>
        <end position="46"/>
    </location>
</feature>
<evidence type="ECO:0000313" key="3">
    <source>
        <dbReference type="Proteomes" id="UP000319255"/>
    </source>
</evidence>
<evidence type="ECO:0000256" key="1">
    <source>
        <dbReference type="SAM" id="MobiDB-lite"/>
    </source>
</evidence>
<dbReference type="SUPFAM" id="SSF52540">
    <property type="entry name" value="P-loop containing nucleoside triphosphate hydrolases"/>
    <property type="match status" value="1"/>
</dbReference>
<dbReference type="Proteomes" id="UP000319255">
    <property type="component" value="Unassembled WGS sequence"/>
</dbReference>
<reference evidence="2 3" key="1">
    <citation type="submission" date="2019-06" db="EMBL/GenBank/DDBJ databases">
        <title>A novel bacterium of genus Amaricoccus, isolated from marine sediment.</title>
        <authorList>
            <person name="Huang H."/>
            <person name="Mo K."/>
            <person name="Hu Y."/>
        </authorList>
    </citation>
    <scope>NUCLEOTIDE SEQUENCE [LARGE SCALE GENOMIC DNA]</scope>
    <source>
        <strain evidence="2 3">HB172011</strain>
    </source>
</reference>
<organism evidence="2 3">
    <name type="scientific">Amaricoccus solimangrovi</name>
    <dbReference type="NCBI Taxonomy" id="2589815"/>
    <lineage>
        <taxon>Bacteria</taxon>
        <taxon>Pseudomonadati</taxon>
        <taxon>Pseudomonadota</taxon>
        <taxon>Alphaproteobacteria</taxon>
        <taxon>Rhodobacterales</taxon>
        <taxon>Paracoccaceae</taxon>
        <taxon>Amaricoccus</taxon>
    </lineage>
</organism>